<organism evidence="2">
    <name type="scientific">freshwater metagenome</name>
    <dbReference type="NCBI Taxonomy" id="449393"/>
    <lineage>
        <taxon>unclassified sequences</taxon>
        <taxon>metagenomes</taxon>
        <taxon>ecological metagenomes</taxon>
    </lineage>
</organism>
<name>A0A6J6GBE4_9ZZZZ</name>
<evidence type="ECO:0000313" key="2">
    <source>
        <dbReference type="EMBL" id="CAB4594178.1"/>
    </source>
</evidence>
<gene>
    <name evidence="2" type="ORF">UFOPK1711_01998</name>
</gene>
<feature type="region of interest" description="Disordered" evidence="1">
    <location>
        <begin position="34"/>
        <end position="59"/>
    </location>
</feature>
<dbReference type="AlphaFoldDB" id="A0A6J6GBE4"/>
<evidence type="ECO:0000256" key="1">
    <source>
        <dbReference type="SAM" id="MobiDB-lite"/>
    </source>
</evidence>
<sequence>MGRTNNRCTLGNDIAHDLDERFLARGVEANKGFVDEHHGERTDKSEDEASLLLESATES</sequence>
<reference evidence="2" key="1">
    <citation type="submission" date="2020-05" db="EMBL/GenBank/DDBJ databases">
        <authorList>
            <person name="Chiriac C."/>
            <person name="Salcher M."/>
            <person name="Ghai R."/>
            <person name="Kavagutti S V."/>
        </authorList>
    </citation>
    <scope>NUCLEOTIDE SEQUENCE</scope>
</reference>
<dbReference type="EMBL" id="CAEZTR010000215">
    <property type="protein sequence ID" value="CAB4594178.1"/>
    <property type="molecule type" value="Genomic_DNA"/>
</dbReference>
<feature type="compositionally biased region" description="Basic and acidic residues" evidence="1">
    <location>
        <begin position="34"/>
        <end position="44"/>
    </location>
</feature>
<proteinExistence type="predicted"/>
<accession>A0A6J6GBE4</accession>
<protein>
    <submittedName>
        <fullName evidence="2">Unannotated protein</fullName>
    </submittedName>
</protein>